<organism evidence="2 3">
    <name type="scientific">Sanghuangporus baumii</name>
    <name type="common">Phellinus baumii</name>
    <dbReference type="NCBI Taxonomy" id="108892"/>
    <lineage>
        <taxon>Eukaryota</taxon>
        <taxon>Fungi</taxon>
        <taxon>Dikarya</taxon>
        <taxon>Basidiomycota</taxon>
        <taxon>Agaricomycotina</taxon>
        <taxon>Agaricomycetes</taxon>
        <taxon>Hymenochaetales</taxon>
        <taxon>Hymenochaetaceae</taxon>
        <taxon>Sanghuangporus</taxon>
    </lineage>
</organism>
<dbReference type="SUPFAM" id="SSF56112">
    <property type="entry name" value="Protein kinase-like (PK-like)"/>
    <property type="match status" value="1"/>
</dbReference>
<proteinExistence type="predicted"/>
<dbReference type="AlphaFoldDB" id="A0A9Q5HUY8"/>
<gene>
    <name evidence="2" type="ORF">A7U60_g6366</name>
</gene>
<evidence type="ECO:0008006" key="4">
    <source>
        <dbReference type="Google" id="ProtNLM"/>
    </source>
</evidence>
<feature type="region of interest" description="Disordered" evidence="1">
    <location>
        <begin position="531"/>
        <end position="575"/>
    </location>
</feature>
<dbReference type="Proteomes" id="UP000757232">
    <property type="component" value="Unassembled WGS sequence"/>
</dbReference>
<evidence type="ECO:0000313" key="3">
    <source>
        <dbReference type="Proteomes" id="UP000757232"/>
    </source>
</evidence>
<evidence type="ECO:0000313" key="2">
    <source>
        <dbReference type="EMBL" id="OCB86473.1"/>
    </source>
</evidence>
<feature type="region of interest" description="Disordered" evidence="1">
    <location>
        <begin position="818"/>
        <end position="842"/>
    </location>
</feature>
<evidence type="ECO:0000256" key="1">
    <source>
        <dbReference type="SAM" id="MobiDB-lite"/>
    </source>
</evidence>
<accession>A0A9Q5HUY8</accession>
<feature type="region of interest" description="Disordered" evidence="1">
    <location>
        <begin position="1"/>
        <end position="29"/>
    </location>
</feature>
<feature type="compositionally biased region" description="Acidic residues" evidence="1">
    <location>
        <begin position="531"/>
        <end position="563"/>
    </location>
</feature>
<sequence>MPGLLRRRADSSVPECRPTDDNGWPTRPELDLRLESRLGARHVRPKPCYDTSLLTLPHSSVLHPQLPSSSLSVAAHSSGDAHIGDMTSAHAPGDPLYEATHYRMPGEDDPGQASHAALYKHATDNETEYGSDSGNEDDERDLSTTPGAIASHEHALATPLKHLEWDWDAEYADRLREKRHDGNDTSFQVDRRVLRDVVKEKLGIEVARIRFLSSDTLIARVARRFMPRLKTESEVATMQYLRAYTNIPVPVVYAWDSNPYNRLGGEYILMSRARGIPLRKVFHSMPLPQLQAILKHLAELLIPLFGHRFSHVGSLYFEEGKYNSTVEPPPLNTETIPDGNVVEDDDHGHVPTPKPSQMTRINSVNSIDYAFGSSLPTPTRTPSCDTTGLPTPKHEKPHFSGLSLAHLASSRLALAVGRHRWSLPAPSLPQSFHVGPIISWPFFGSNRGDLSHTSFPPEIERGPWTSTPPYLRACVNREVLGVARENEGRAKPHRLHLDPDDVLPRGAKKRSKKGEYVWGYGFVKRARLAGFEDEDEEDEEQPGEDDESELPSDDRVESDDDSSSDSPALSIGSDVDEDMMYQDYRRFQRSTFLIAELQRREKRVRGEMERWRRCMIVLEGVLEEVVGKVQANHSRHKEGVGGNEEGLFSLDCHDLSLDNVFVDEKDNSKITCIIDWESTTTRPLWACAHLPSFLISSPFCSNLFRKIVAGLPADKFPEAYDWLVYERAGAPLRYAHKCVEWDGWEEGLVDSILGPAGEDSEGSSATPAGFLALLNAEPKEVWEKDDWEEPLVTQMRLSYSCLTDGAVLDASKLPHPLSGGAGAAGRRGHISPSISGDLRRASHSSAGSELVELERMLDVKGDICGGRGGELGRRLEAWLIESSPQRESKKLEEDE</sequence>
<dbReference type="EMBL" id="LNZH02000201">
    <property type="protein sequence ID" value="OCB86473.1"/>
    <property type="molecule type" value="Genomic_DNA"/>
</dbReference>
<dbReference type="OrthoDB" id="10003767at2759"/>
<feature type="region of interest" description="Disordered" evidence="1">
    <location>
        <begin position="125"/>
        <end position="145"/>
    </location>
</feature>
<dbReference type="PANTHER" id="PTHR21310:SF13">
    <property type="entry name" value="AMINOGLYCOSIDE PHOSPHOTRANSFERASE DOMAIN-CONTAINING PROTEIN"/>
    <property type="match status" value="1"/>
</dbReference>
<protein>
    <recommendedName>
        <fullName evidence="4">Aminoglycoside phosphotransferase domain-containing protein</fullName>
    </recommendedName>
</protein>
<feature type="compositionally biased region" description="Polar residues" evidence="1">
    <location>
        <begin position="375"/>
        <end position="389"/>
    </location>
</feature>
<feature type="region of interest" description="Disordered" evidence="1">
    <location>
        <begin position="375"/>
        <end position="397"/>
    </location>
</feature>
<feature type="region of interest" description="Disordered" evidence="1">
    <location>
        <begin position="83"/>
        <end position="113"/>
    </location>
</feature>
<name>A0A9Q5HUY8_SANBA</name>
<feature type="compositionally biased region" description="Acidic residues" evidence="1">
    <location>
        <begin position="125"/>
        <end position="140"/>
    </location>
</feature>
<dbReference type="InterPro" id="IPR051678">
    <property type="entry name" value="AGP_Transferase"/>
</dbReference>
<feature type="compositionally biased region" description="Basic and acidic residues" evidence="1">
    <location>
        <begin position="485"/>
        <end position="503"/>
    </location>
</feature>
<dbReference type="InterPro" id="IPR011009">
    <property type="entry name" value="Kinase-like_dom_sf"/>
</dbReference>
<keyword evidence="3" id="KW-1185">Reference proteome</keyword>
<feature type="region of interest" description="Disordered" evidence="1">
    <location>
        <begin position="485"/>
        <end position="508"/>
    </location>
</feature>
<feature type="compositionally biased region" description="Low complexity" evidence="1">
    <location>
        <begin position="564"/>
        <end position="573"/>
    </location>
</feature>
<comment type="caution">
    <text evidence="2">The sequence shown here is derived from an EMBL/GenBank/DDBJ whole genome shotgun (WGS) entry which is preliminary data.</text>
</comment>
<dbReference type="PANTHER" id="PTHR21310">
    <property type="entry name" value="AMINOGLYCOSIDE PHOSPHOTRANSFERASE-RELATED-RELATED"/>
    <property type="match status" value="1"/>
</dbReference>
<reference evidence="2" key="1">
    <citation type="submission" date="2016-06" db="EMBL/GenBank/DDBJ databases">
        <title>Draft Genome sequence of the fungus Inonotus baumii.</title>
        <authorList>
            <person name="Zhu H."/>
            <person name="Lin W."/>
        </authorList>
    </citation>
    <scope>NUCLEOTIDE SEQUENCE</scope>
    <source>
        <strain evidence="2">821</strain>
    </source>
</reference>